<accession>A0A8X6LRE7</accession>
<dbReference type="AlphaFoldDB" id="A0A8X6LRE7"/>
<reference evidence="1" key="1">
    <citation type="submission" date="2020-07" db="EMBL/GenBank/DDBJ databases">
        <title>Multicomponent nature underlies the extraordinary mechanical properties of spider dragline silk.</title>
        <authorList>
            <person name="Kono N."/>
            <person name="Nakamura H."/>
            <person name="Mori M."/>
            <person name="Yoshida Y."/>
            <person name="Ohtoshi R."/>
            <person name="Malay A.D."/>
            <person name="Moran D.A.P."/>
            <person name="Tomita M."/>
            <person name="Numata K."/>
            <person name="Arakawa K."/>
        </authorList>
    </citation>
    <scope>NUCLEOTIDE SEQUENCE</scope>
</reference>
<organism evidence="1 2">
    <name type="scientific">Trichonephila clavata</name>
    <name type="common">Joro spider</name>
    <name type="synonym">Nephila clavata</name>
    <dbReference type="NCBI Taxonomy" id="2740835"/>
    <lineage>
        <taxon>Eukaryota</taxon>
        <taxon>Metazoa</taxon>
        <taxon>Ecdysozoa</taxon>
        <taxon>Arthropoda</taxon>
        <taxon>Chelicerata</taxon>
        <taxon>Arachnida</taxon>
        <taxon>Araneae</taxon>
        <taxon>Araneomorphae</taxon>
        <taxon>Entelegynae</taxon>
        <taxon>Araneoidea</taxon>
        <taxon>Nephilidae</taxon>
        <taxon>Trichonephila</taxon>
    </lineage>
</organism>
<sequence length="112" mass="13055">MMDESRKHIINSSLLFETKRIPISNNDFNKGTKSFLMEIRLGKQNLHPESETYMLLNCTRDFLRRSTNFTFKERFEISVHVRNPSIQFISSNLISIKASKHPNPMTHLAEGT</sequence>
<protein>
    <submittedName>
        <fullName evidence="1">Uncharacterized protein</fullName>
    </submittedName>
</protein>
<comment type="caution">
    <text evidence="1">The sequence shown here is derived from an EMBL/GenBank/DDBJ whole genome shotgun (WGS) entry which is preliminary data.</text>
</comment>
<gene>
    <name evidence="1" type="ORF">TNCT_77131</name>
</gene>
<name>A0A8X6LRE7_TRICU</name>
<evidence type="ECO:0000313" key="2">
    <source>
        <dbReference type="Proteomes" id="UP000887116"/>
    </source>
</evidence>
<dbReference type="Proteomes" id="UP000887116">
    <property type="component" value="Unassembled WGS sequence"/>
</dbReference>
<dbReference type="EMBL" id="BMAO01027539">
    <property type="protein sequence ID" value="GFR17932.1"/>
    <property type="molecule type" value="Genomic_DNA"/>
</dbReference>
<evidence type="ECO:0000313" key="1">
    <source>
        <dbReference type="EMBL" id="GFR17932.1"/>
    </source>
</evidence>
<keyword evidence="2" id="KW-1185">Reference proteome</keyword>
<proteinExistence type="predicted"/>